<name>A0ABS0L1P1_9BACT</name>
<evidence type="ECO:0000313" key="3">
    <source>
        <dbReference type="Proteomes" id="UP000601099"/>
    </source>
</evidence>
<evidence type="ECO:0000259" key="1">
    <source>
        <dbReference type="PROSITE" id="PS51819"/>
    </source>
</evidence>
<dbReference type="Gene3D" id="3.10.180.10">
    <property type="entry name" value="2,3-Dihydroxybiphenyl 1,2-Dioxygenase, domain 1"/>
    <property type="match status" value="1"/>
</dbReference>
<dbReference type="InterPro" id="IPR037523">
    <property type="entry name" value="VOC_core"/>
</dbReference>
<accession>A0ABS0L1P1</accession>
<dbReference type="Proteomes" id="UP000601099">
    <property type="component" value="Unassembled WGS sequence"/>
</dbReference>
<sequence length="129" mass="14668">MNLNQLTVPSRNLPVAVAFYQRLGLHLIVDAQPRYARFECPEGDATFSLHHAEELPVGSGIWIYFECADLDERVCQLQAAGLMFDELPTDQPWLWREARLTDPDGHQLILYHAGKNRKNPPWRVTGAGN</sequence>
<keyword evidence="3" id="KW-1185">Reference proteome</keyword>
<dbReference type="InterPro" id="IPR029068">
    <property type="entry name" value="Glyas_Bleomycin-R_OHBP_Dase"/>
</dbReference>
<dbReference type="InterPro" id="IPR004360">
    <property type="entry name" value="Glyas_Fos-R_dOase_dom"/>
</dbReference>
<comment type="caution">
    <text evidence="2">The sequence shown here is derived from an EMBL/GenBank/DDBJ whole genome shotgun (WGS) entry which is preliminary data.</text>
</comment>
<dbReference type="PROSITE" id="PS51819">
    <property type="entry name" value="VOC"/>
    <property type="match status" value="1"/>
</dbReference>
<dbReference type="Pfam" id="PF00903">
    <property type="entry name" value="Glyoxalase"/>
    <property type="match status" value="1"/>
</dbReference>
<gene>
    <name evidence="2" type="ORF">I5L79_10780</name>
</gene>
<dbReference type="SUPFAM" id="SSF54593">
    <property type="entry name" value="Glyoxalase/Bleomycin resistance protein/Dihydroxybiphenyl dioxygenase"/>
    <property type="match status" value="1"/>
</dbReference>
<organism evidence="2 3">
    <name type="scientific">Hymenobacter guriensis</name>
    <dbReference type="NCBI Taxonomy" id="2793065"/>
    <lineage>
        <taxon>Bacteria</taxon>
        <taxon>Pseudomonadati</taxon>
        <taxon>Bacteroidota</taxon>
        <taxon>Cytophagia</taxon>
        <taxon>Cytophagales</taxon>
        <taxon>Hymenobacteraceae</taxon>
        <taxon>Hymenobacter</taxon>
    </lineage>
</organism>
<dbReference type="RefSeq" id="WP_196955053.1">
    <property type="nucleotide sequence ID" value="NZ_JADWYK010000005.1"/>
</dbReference>
<evidence type="ECO:0000313" key="2">
    <source>
        <dbReference type="EMBL" id="MBG8554033.1"/>
    </source>
</evidence>
<feature type="domain" description="VOC" evidence="1">
    <location>
        <begin position="2"/>
        <end position="113"/>
    </location>
</feature>
<reference evidence="2 3" key="1">
    <citation type="submission" date="2020-11" db="EMBL/GenBank/DDBJ databases">
        <title>Hymenobacter sp.</title>
        <authorList>
            <person name="Kim M.K."/>
        </authorList>
    </citation>
    <scope>NUCLEOTIDE SEQUENCE [LARGE SCALE GENOMIC DNA]</scope>
    <source>
        <strain evidence="2 3">BT594</strain>
    </source>
</reference>
<protein>
    <submittedName>
        <fullName evidence="2">VOC family protein</fullName>
    </submittedName>
</protein>
<dbReference type="EMBL" id="JADWYK010000005">
    <property type="protein sequence ID" value="MBG8554033.1"/>
    <property type="molecule type" value="Genomic_DNA"/>
</dbReference>
<proteinExistence type="predicted"/>